<proteinExistence type="predicted"/>
<dbReference type="Proteomes" id="UP000814033">
    <property type="component" value="Unassembled WGS sequence"/>
</dbReference>
<keyword evidence="2" id="KW-1185">Reference proteome</keyword>
<reference evidence="1" key="2">
    <citation type="journal article" date="2022" name="New Phytol.">
        <title>Evolutionary transition to the ectomycorrhizal habit in the genomes of a hyperdiverse lineage of mushroom-forming fungi.</title>
        <authorList>
            <person name="Looney B."/>
            <person name="Miyauchi S."/>
            <person name="Morin E."/>
            <person name="Drula E."/>
            <person name="Courty P.E."/>
            <person name="Kohler A."/>
            <person name="Kuo A."/>
            <person name="LaButti K."/>
            <person name="Pangilinan J."/>
            <person name="Lipzen A."/>
            <person name="Riley R."/>
            <person name="Andreopoulos W."/>
            <person name="He G."/>
            <person name="Johnson J."/>
            <person name="Nolan M."/>
            <person name="Tritt A."/>
            <person name="Barry K.W."/>
            <person name="Grigoriev I.V."/>
            <person name="Nagy L.G."/>
            <person name="Hibbett D."/>
            <person name="Henrissat B."/>
            <person name="Matheny P.B."/>
            <person name="Labbe J."/>
            <person name="Martin F.M."/>
        </authorList>
    </citation>
    <scope>NUCLEOTIDE SEQUENCE</scope>
    <source>
        <strain evidence="1">FP105234-sp</strain>
    </source>
</reference>
<protein>
    <submittedName>
        <fullName evidence="1">Uncharacterized protein</fullName>
    </submittedName>
</protein>
<organism evidence="1 2">
    <name type="scientific">Auriscalpium vulgare</name>
    <dbReference type="NCBI Taxonomy" id="40419"/>
    <lineage>
        <taxon>Eukaryota</taxon>
        <taxon>Fungi</taxon>
        <taxon>Dikarya</taxon>
        <taxon>Basidiomycota</taxon>
        <taxon>Agaricomycotina</taxon>
        <taxon>Agaricomycetes</taxon>
        <taxon>Russulales</taxon>
        <taxon>Auriscalpiaceae</taxon>
        <taxon>Auriscalpium</taxon>
    </lineage>
</organism>
<dbReference type="EMBL" id="MU276219">
    <property type="protein sequence ID" value="KAI0040189.1"/>
    <property type="molecule type" value="Genomic_DNA"/>
</dbReference>
<name>A0ACB8R7U5_9AGAM</name>
<accession>A0ACB8R7U5</accession>
<gene>
    <name evidence="1" type="ORF">FA95DRAFT_1611996</name>
</gene>
<reference evidence="1" key="1">
    <citation type="submission" date="2021-02" db="EMBL/GenBank/DDBJ databases">
        <authorList>
            <consortium name="DOE Joint Genome Institute"/>
            <person name="Ahrendt S."/>
            <person name="Looney B.P."/>
            <person name="Miyauchi S."/>
            <person name="Morin E."/>
            <person name="Drula E."/>
            <person name="Courty P.E."/>
            <person name="Chicoki N."/>
            <person name="Fauchery L."/>
            <person name="Kohler A."/>
            <person name="Kuo A."/>
            <person name="Labutti K."/>
            <person name="Pangilinan J."/>
            <person name="Lipzen A."/>
            <person name="Riley R."/>
            <person name="Andreopoulos W."/>
            <person name="He G."/>
            <person name="Johnson J."/>
            <person name="Barry K.W."/>
            <person name="Grigoriev I.V."/>
            <person name="Nagy L."/>
            <person name="Hibbett D."/>
            <person name="Henrissat B."/>
            <person name="Matheny P.B."/>
            <person name="Labbe J."/>
            <person name="Martin F."/>
        </authorList>
    </citation>
    <scope>NUCLEOTIDE SEQUENCE</scope>
    <source>
        <strain evidence="1">FP105234-sp</strain>
    </source>
</reference>
<sequence length="214" mass="22707">MVRTRRGRIASENEEEENEPTVEEVPAPKRRIGKQKPVESASDGGDEEPAPANPPLRKSARQKPTQKVTRKPAQLPRSTSGAGGIVPGSRKRAASSAEPKSSKASASKKAKNTSEALEQAAAGVSSRLGKISLGNGPQDTDGERPAQNNVSSAAPVTHPSANDMHDATQDWDEDADGLFGERLEDDGLDDELEQDEQFTPADEEDTCNAGDVEA</sequence>
<evidence type="ECO:0000313" key="2">
    <source>
        <dbReference type="Proteomes" id="UP000814033"/>
    </source>
</evidence>
<comment type="caution">
    <text evidence="1">The sequence shown here is derived from an EMBL/GenBank/DDBJ whole genome shotgun (WGS) entry which is preliminary data.</text>
</comment>
<evidence type="ECO:0000313" key="1">
    <source>
        <dbReference type="EMBL" id="KAI0040189.1"/>
    </source>
</evidence>